<reference evidence="5 6" key="1">
    <citation type="submission" date="2020-12" db="EMBL/GenBank/DDBJ databases">
        <title>Concerted genomic and epigenomic changes stabilize Arabidopsis allopolyploids.</title>
        <authorList>
            <person name="Chen Z."/>
        </authorList>
    </citation>
    <scope>NUCLEOTIDE SEQUENCE [LARGE SCALE GENOMIC DNA]</scope>
    <source>
        <strain evidence="5">As9502</strain>
        <tissue evidence="5">Leaf</tissue>
    </source>
</reference>
<proteinExistence type="inferred from homology"/>
<dbReference type="OrthoDB" id="1932220at2759"/>
<dbReference type="Proteomes" id="UP000694251">
    <property type="component" value="Chromosome 12"/>
</dbReference>
<dbReference type="AlphaFoldDB" id="A0A8T1YMI6"/>
<evidence type="ECO:0000313" key="6">
    <source>
        <dbReference type="Proteomes" id="UP000694251"/>
    </source>
</evidence>
<evidence type="ECO:0000256" key="4">
    <source>
        <dbReference type="ARBA" id="ARBA00023315"/>
    </source>
</evidence>
<evidence type="ECO:0000256" key="1">
    <source>
        <dbReference type="ARBA" id="ARBA00009861"/>
    </source>
</evidence>
<keyword evidence="4" id="KW-0012">Acyltransferase</keyword>
<comment type="caution">
    <text evidence="5">The sequence shown here is derived from an EMBL/GenBank/DDBJ whole genome shotgun (WGS) entry which is preliminary data.</text>
</comment>
<dbReference type="FunFam" id="3.30.559.10:FF:000063">
    <property type="entry name" value="Transferase family protein"/>
    <property type="match status" value="1"/>
</dbReference>
<keyword evidence="6" id="KW-1185">Reference proteome</keyword>
<dbReference type="PANTHER" id="PTHR31623:SF22">
    <property type="entry name" value="ACETYL-COA:BENZYLALCOHOL ACETYLTRANFERASE-LIKE PROTEIN-RELATED"/>
    <property type="match status" value="1"/>
</dbReference>
<sequence length="458" mass="50627">METMKIETIGKEIIKPSSQTPNDLRTLQLSIYDHILPPVYTVAFLFYTKNDLISREHTSHKLKTSLSETLTKFYPLAGRINGVTIDCNDEGAIFVDARVNNCSLSDFFKCPDFLALQQLLPLDVVENPYEAAATWPLLLVKATYFQCGGMAIGICISHKIADATSISTFIQSWAAMARGEAGDEVAGPEFAAANFYPPANEAFKFPVDEQANKRSSITKRFVFDASKLEELRTKVASAETVDRPTRVESVTALLWKGFWVKLGHIPNMVSEPKATFLISSTTTTCDLKVLIQPVNLRSKIPSLLSQSLVGNVMFSSVVLSVGQEGEVKIEEAVRDLQKKKNDLQIVIEDEEGSSSMIGSKLANLMLTNYLKMSYETHEPYTVSSWCKLPLYEASFGWGSPVWVTGNVAPAFGNFAMLVDSKDKKGIEAFVTLPEENMLSFEQNPELLAFASLNPSVLV</sequence>
<evidence type="ECO:0000256" key="3">
    <source>
        <dbReference type="ARBA" id="ARBA00022679"/>
    </source>
</evidence>
<comment type="similarity">
    <text evidence="1">Belongs to the plant acyltransferase family.</text>
</comment>
<dbReference type="EMBL" id="JAEFBJ010000012">
    <property type="protein sequence ID" value="KAG7547483.1"/>
    <property type="molecule type" value="Genomic_DNA"/>
</dbReference>
<evidence type="ECO:0000256" key="2">
    <source>
        <dbReference type="ARBA" id="ARBA00011245"/>
    </source>
</evidence>
<dbReference type="GO" id="GO:0016746">
    <property type="term" value="F:acyltransferase activity"/>
    <property type="evidence" value="ECO:0007669"/>
    <property type="project" value="UniProtKB-KW"/>
</dbReference>
<keyword evidence="3 5" id="KW-0808">Transferase</keyword>
<organism evidence="5 6">
    <name type="scientific">Arabidopsis suecica</name>
    <name type="common">Swedish thale-cress</name>
    <name type="synonym">Cardaminopsis suecica</name>
    <dbReference type="NCBI Taxonomy" id="45249"/>
    <lineage>
        <taxon>Eukaryota</taxon>
        <taxon>Viridiplantae</taxon>
        <taxon>Streptophyta</taxon>
        <taxon>Embryophyta</taxon>
        <taxon>Tracheophyta</taxon>
        <taxon>Spermatophyta</taxon>
        <taxon>Magnoliopsida</taxon>
        <taxon>eudicotyledons</taxon>
        <taxon>Gunneridae</taxon>
        <taxon>Pentapetalae</taxon>
        <taxon>rosids</taxon>
        <taxon>malvids</taxon>
        <taxon>Brassicales</taxon>
        <taxon>Brassicaceae</taxon>
        <taxon>Camelineae</taxon>
        <taxon>Arabidopsis</taxon>
    </lineage>
</organism>
<gene>
    <name evidence="5" type="ORF">ISN44_As12g027240</name>
</gene>
<name>A0A8T1YMI6_ARASU</name>
<dbReference type="Pfam" id="PF02458">
    <property type="entry name" value="Transferase"/>
    <property type="match status" value="1"/>
</dbReference>
<evidence type="ECO:0000313" key="5">
    <source>
        <dbReference type="EMBL" id="KAG7547483.1"/>
    </source>
</evidence>
<dbReference type="PANTHER" id="PTHR31623">
    <property type="entry name" value="F21J9.9"/>
    <property type="match status" value="1"/>
</dbReference>
<accession>A0A8T1YMI6</accession>
<protein>
    <submittedName>
        <fullName evidence="5">Transferase</fullName>
    </submittedName>
</protein>
<comment type="subunit">
    <text evidence="2">Monomer.</text>
</comment>